<dbReference type="InterPro" id="IPR006664">
    <property type="entry name" value="OMP_bac"/>
</dbReference>
<evidence type="ECO:0000256" key="3">
    <source>
        <dbReference type="ARBA" id="ARBA00023237"/>
    </source>
</evidence>
<organism evidence="8 9">
    <name type="scientific">Ichthyenterobacterium magnum</name>
    <dbReference type="NCBI Taxonomy" id="1230530"/>
    <lineage>
        <taxon>Bacteria</taxon>
        <taxon>Pseudomonadati</taxon>
        <taxon>Bacteroidota</taxon>
        <taxon>Flavobacteriia</taxon>
        <taxon>Flavobacteriales</taxon>
        <taxon>Flavobacteriaceae</taxon>
        <taxon>Ichthyenterobacterium</taxon>
    </lineage>
</organism>
<dbReference type="Proteomes" id="UP000284892">
    <property type="component" value="Unassembled WGS sequence"/>
</dbReference>
<dbReference type="CDD" id="cd07185">
    <property type="entry name" value="OmpA_C-like"/>
    <property type="match status" value="1"/>
</dbReference>
<comment type="subcellular location">
    <subcellularLocation>
        <location evidence="1">Cell outer membrane</location>
    </subcellularLocation>
</comment>
<evidence type="ECO:0000256" key="2">
    <source>
        <dbReference type="ARBA" id="ARBA00023136"/>
    </source>
</evidence>
<accession>A0A420DG23</accession>
<dbReference type="SUPFAM" id="SSF103088">
    <property type="entry name" value="OmpA-like"/>
    <property type="match status" value="1"/>
</dbReference>
<dbReference type="PANTHER" id="PTHR30329">
    <property type="entry name" value="STATOR ELEMENT OF FLAGELLAR MOTOR COMPLEX"/>
    <property type="match status" value="1"/>
</dbReference>
<dbReference type="PRINTS" id="PR01021">
    <property type="entry name" value="OMPADOMAIN"/>
</dbReference>
<feature type="compositionally biased region" description="Low complexity" evidence="5">
    <location>
        <begin position="151"/>
        <end position="163"/>
    </location>
</feature>
<name>A0A420DG23_9FLAO</name>
<dbReference type="RefSeq" id="WP_120202291.1">
    <property type="nucleotide sequence ID" value="NZ_RAQJ01000005.1"/>
</dbReference>
<proteinExistence type="predicted"/>
<keyword evidence="3" id="KW-0998">Cell outer membrane</keyword>
<dbReference type="OrthoDB" id="9800869at2"/>
<evidence type="ECO:0000256" key="6">
    <source>
        <dbReference type="SAM" id="SignalP"/>
    </source>
</evidence>
<evidence type="ECO:0000256" key="5">
    <source>
        <dbReference type="SAM" id="MobiDB-lite"/>
    </source>
</evidence>
<keyword evidence="6" id="KW-0732">Signal</keyword>
<evidence type="ECO:0000256" key="1">
    <source>
        <dbReference type="ARBA" id="ARBA00004442"/>
    </source>
</evidence>
<feature type="domain" description="OmpA-like" evidence="7">
    <location>
        <begin position="398"/>
        <end position="513"/>
    </location>
</feature>
<dbReference type="Pfam" id="PF00691">
    <property type="entry name" value="OmpA"/>
    <property type="match status" value="1"/>
</dbReference>
<dbReference type="GO" id="GO:0009279">
    <property type="term" value="C:cell outer membrane"/>
    <property type="evidence" value="ECO:0007669"/>
    <property type="project" value="UniProtKB-SubCell"/>
</dbReference>
<reference evidence="8 9" key="1">
    <citation type="submission" date="2018-09" db="EMBL/GenBank/DDBJ databases">
        <title>Genomic Encyclopedia of Archaeal and Bacterial Type Strains, Phase II (KMG-II): from individual species to whole genera.</title>
        <authorList>
            <person name="Goeker M."/>
        </authorList>
    </citation>
    <scope>NUCLEOTIDE SEQUENCE [LARGE SCALE GENOMIC DNA]</scope>
    <source>
        <strain evidence="8 9">DSM 26283</strain>
    </source>
</reference>
<feature type="signal peptide" evidence="6">
    <location>
        <begin position="1"/>
        <end position="26"/>
    </location>
</feature>
<evidence type="ECO:0000259" key="7">
    <source>
        <dbReference type="PROSITE" id="PS51123"/>
    </source>
</evidence>
<evidence type="ECO:0000313" key="8">
    <source>
        <dbReference type="EMBL" id="RKE92019.1"/>
    </source>
</evidence>
<feature type="region of interest" description="Disordered" evidence="5">
    <location>
        <begin position="483"/>
        <end position="502"/>
    </location>
</feature>
<comment type="caution">
    <text evidence="8">The sequence shown here is derived from an EMBL/GenBank/DDBJ whole genome shotgun (WGS) entry which is preliminary data.</text>
</comment>
<dbReference type="EMBL" id="RAQJ01000005">
    <property type="protein sequence ID" value="RKE92019.1"/>
    <property type="molecule type" value="Genomic_DNA"/>
</dbReference>
<evidence type="ECO:0000313" key="9">
    <source>
        <dbReference type="Proteomes" id="UP000284892"/>
    </source>
</evidence>
<evidence type="ECO:0000256" key="4">
    <source>
        <dbReference type="PROSITE-ProRule" id="PRU00473"/>
    </source>
</evidence>
<dbReference type="InterPro" id="IPR050330">
    <property type="entry name" value="Bact_OuterMem_StrucFunc"/>
</dbReference>
<keyword evidence="2 4" id="KW-0472">Membrane</keyword>
<sequence>MKLSKSNTLLLLFCSFFILTSTKTQAQTKKIKRPKSTVGISSVDNFVRESFDLYDKVYKYDGYAAAGTPLDDEDIDVLEDVLDELTIISESAPDILADLEGVSILKQGKATLQINKAKKALKYSIKTAKELLLGQREHDKDKEDESDSSESTDSSSSGNDDNNQANEVEDSNVSDDLEVYSKFDFVPGDKLLYFDDFSQDFIGDFPSKWNTNGAGEVVKMNTVDGKWFEMKAGYNIQYIPLLAEALPEDYTIEFDILTSGLDKKTSSTARLNIVLDENDTFRAGANSATASLPFGQYGAFAIGISNKVNGAVIINSQLQSDIRNDVINKPHISIAVNKRRFRLWVNQTKYIDIPQLIAPNKAITHLKFNLYGLKDGKDRIFIRNLKIAEGGLDLRRKLITDGRISTNGILFDSGSANIKPQSYGIIRQISQVLMQDENIKLNIVGHTDSDGSDDANMKLSKSRAEAVKQALINVYKISGDRLQTDGKGESVPVGDNATSNGKAQNRRVEFIKI</sequence>
<dbReference type="Gene3D" id="3.30.1330.60">
    <property type="entry name" value="OmpA-like domain"/>
    <property type="match status" value="1"/>
</dbReference>
<dbReference type="InterPro" id="IPR006665">
    <property type="entry name" value="OmpA-like"/>
</dbReference>
<keyword evidence="9" id="KW-1185">Reference proteome</keyword>
<gene>
    <name evidence="8" type="ORF">BXY80_2451</name>
</gene>
<feature type="region of interest" description="Disordered" evidence="5">
    <location>
        <begin position="134"/>
        <end position="171"/>
    </location>
</feature>
<dbReference type="AlphaFoldDB" id="A0A420DG23"/>
<protein>
    <submittedName>
        <fullName evidence="8">OmpA family protein</fullName>
    </submittedName>
</protein>
<dbReference type="PROSITE" id="PS51123">
    <property type="entry name" value="OMPA_2"/>
    <property type="match status" value="1"/>
</dbReference>
<dbReference type="PANTHER" id="PTHR30329:SF21">
    <property type="entry name" value="LIPOPROTEIN YIAD-RELATED"/>
    <property type="match status" value="1"/>
</dbReference>
<dbReference type="InterPro" id="IPR036737">
    <property type="entry name" value="OmpA-like_sf"/>
</dbReference>
<feature type="chain" id="PRO_5019362405" evidence="6">
    <location>
        <begin position="27"/>
        <end position="513"/>
    </location>
</feature>